<dbReference type="EMBL" id="GBRH01271447">
    <property type="protein sequence ID" value="JAD26448.1"/>
    <property type="molecule type" value="Transcribed_RNA"/>
</dbReference>
<accession>A0A0A8YLJ1</accession>
<dbReference type="AlphaFoldDB" id="A0A0A8YLJ1"/>
<reference evidence="1" key="1">
    <citation type="submission" date="2014-09" db="EMBL/GenBank/DDBJ databases">
        <authorList>
            <person name="Magalhaes I.L.F."/>
            <person name="Oliveira U."/>
            <person name="Santos F.R."/>
            <person name="Vidigal T.H.D.A."/>
            <person name="Brescovit A.D."/>
            <person name="Santos A.J."/>
        </authorList>
    </citation>
    <scope>NUCLEOTIDE SEQUENCE</scope>
    <source>
        <tissue evidence="1">Shoot tissue taken approximately 20 cm above the soil surface</tissue>
    </source>
</reference>
<protein>
    <submittedName>
        <fullName evidence="1">Uncharacterized protein</fullName>
    </submittedName>
</protein>
<reference evidence="1" key="2">
    <citation type="journal article" date="2015" name="Data Brief">
        <title>Shoot transcriptome of the giant reed, Arundo donax.</title>
        <authorList>
            <person name="Barrero R.A."/>
            <person name="Guerrero F.D."/>
            <person name="Moolhuijzen P."/>
            <person name="Goolsby J.A."/>
            <person name="Tidwell J."/>
            <person name="Bellgard S.E."/>
            <person name="Bellgard M.I."/>
        </authorList>
    </citation>
    <scope>NUCLEOTIDE SEQUENCE</scope>
    <source>
        <tissue evidence="1">Shoot tissue taken approximately 20 cm above the soil surface</tissue>
    </source>
</reference>
<name>A0A0A8YLJ1_ARUDO</name>
<proteinExistence type="predicted"/>
<organism evidence="1">
    <name type="scientific">Arundo donax</name>
    <name type="common">Giant reed</name>
    <name type="synonym">Donax arundinaceus</name>
    <dbReference type="NCBI Taxonomy" id="35708"/>
    <lineage>
        <taxon>Eukaryota</taxon>
        <taxon>Viridiplantae</taxon>
        <taxon>Streptophyta</taxon>
        <taxon>Embryophyta</taxon>
        <taxon>Tracheophyta</taxon>
        <taxon>Spermatophyta</taxon>
        <taxon>Magnoliopsida</taxon>
        <taxon>Liliopsida</taxon>
        <taxon>Poales</taxon>
        <taxon>Poaceae</taxon>
        <taxon>PACMAD clade</taxon>
        <taxon>Arundinoideae</taxon>
        <taxon>Arundineae</taxon>
        <taxon>Arundo</taxon>
    </lineage>
</organism>
<evidence type="ECO:0000313" key="1">
    <source>
        <dbReference type="EMBL" id="JAD26448.1"/>
    </source>
</evidence>
<sequence length="54" mass="6207">MFSLVSIIYKMNCAKVRTNIRISILHNAALALPIYHNSRFQLCKFAKSISVPHF</sequence>